<evidence type="ECO:0000256" key="1">
    <source>
        <dbReference type="ARBA" id="ARBA00022679"/>
    </source>
</evidence>
<dbReference type="InterPro" id="IPR043502">
    <property type="entry name" value="DNA/RNA_pol_sf"/>
</dbReference>
<dbReference type="SUPFAM" id="SSF56672">
    <property type="entry name" value="DNA/RNA polymerases"/>
    <property type="match status" value="1"/>
</dbReference>
<keyword evidence="6" id="KW-0695">RNA-directed DNA polymerase</keyword>
<proteinExistence type="predicted"/>
<evidence type="ECO:0000259" key="7">
    <source>
        <dbReference type="Pfam" id="PF17917"/>
    </source>
</evidence>
<dbReference type="GO" id="GO:0016787">
    <property type="term" value="F:hydrolase activity"/>
    <property type="evidence" value="ECO:0007669"/>
    <property type="project" value="UniProtKB-KW"/>
</dbReference>
<evidence type="ECO:0000256" key="2">
    <source>
        <dbReference type="ARBA" id="ARBA00022695"/>
    </source>
</evidence>
<evidence type="ECO:0000313" key="8">
    <source>
        <dbReference type="EMBL" id="WMV58765.1"/>
    </source>
</evidence>
<dbReference type="AlphaFoldDB" id="A0AAF0V587"/>
<reference evidence="8" key="1">
    <citation type="submission" date="2023-08" db="EMBL/GenBank/DDBJ databases">
        <title>A de novo genome assembly of Solanum verrucosum Schlechtendal, a Mexican diploid species geographically isolated from the other diploid A-genome species in potato relatives.</title>
        <authorList>
            <person name="Hosaka K."/>
        </authorList>
    </citation>
    <scope>NUCLEOTIDE SEQUENCE</scope>
    <source>
        <tissue evidence="8">Young leaves</tissue>
    </source>
</reference>
<dbReference type="PANTHER" id="PTHR34072">
    <property type="entry name" value="ENZYMATIC POLYPROTEIN-RELATED"/>
    <property type="match status" value="1"/>
</dbReference>
<keyword evidence="3" id="KW-0540">Nuclease</keyword>
<evidence type="ECO:0000256" key="3">
    <source>
        <dbReference type="ARBA" id="ARBA00022722"/>
    </source>
</evidence>
<evidence type="ECO:0000256" key="4">
    <source>
        <dbReference type="ARBA" id="ARBA00022759"/>
    </source>
</evidence>
<evidence type="ECO:0000313" key="9">
    <source>
        <dbReference type="Proteomes" id="UP001234989"/>
    </source>
</evidence>
<dbReference type="Proteomes" id="UP001234989">
    <property type="component" value="Chromosome 12"/>
</dbReference>
<dbReference type="Pfam" id="PF17917">
    <property type="entry name" value="RT_RNaseH"/>
    <property type="match status" value="1"/>
</dbReference>
<dbReference type="EMBL" id="CP133623">
    <property type="protein sequence ID" value="WMV58765.1"/>
    <property type="molecule type" value="Genomic_DNA"/>
</dbReference>
<protein>
    <recommendedName>
        <fullName evidence="7">Reverse transcriptase RNase H-like domain-containing protein</fullName>
    </recommendedName>
</protein>
<feature type="domain" description="Reverse transcriptase RNase H-like" evidence="7">
    <location>
        <begin position="4"/>
        <end position="79"/>
    </location>
</feature>
<dbReference type="GO" id="GO:0003964">
    <property type="term" value="F:RNA-directed DNA polymerase activity"/>
    <property type="evidence" value="ECO:0007669"/>
    <property type="project" value="UniProtKB-KW"/>
</dbReference>
<name>A0AAF0V587_SOLVR</name>
<evidence type="ECO:0000256" key="6">
    <source>
        <dbReference type="ARBA" id="ARBA00022918"/>
    </source>
</evidence>
<keyword evidence="5" id="KW-0378">Hydrolase</keyword>
<dbReference type="GO" id="GO:0004519">
    <property type="term" value="F:endonuclease activity"/>
    <property type="evidence" value="ECO:0007669"/>
    <property type="project" value="UniProtKB-KW"/>
</dbReference>
<accession>A0AAF0V587</accession>
<gene>
    <name evidence="8" type="ORF">MTR67_052150</name>
</gene>
<dbReference type="PANTHER" id="PTHR34072:SF52">
    <property type="entry name" value="RIBONUCLEASE H"/>
    <property type="match status" value="1"/>
</dbReference>
<keyword evidence="4" id="KW-0255">Endonuclease</keyword>
<sequence>MQNCNVIAYASRQLKIHKNNYPTHDPELAAIVFPLKIWPLYYYVVPVDVFTDHKSLEYVFSQKELNLRQRKWLELLKHYAMSILY</sequence>
<evidence type="ECO:0000256" key="5">
    <source>
        <dbReference type="ARBA" id="ARBA00022801"/>
    </source>
</evidence>
<dbReference type="InterPro" id="IPR041373">
    <property type="entry name" value="RT_RNaseH"/>
</dbReference>
<keyword evidence="1" id="KW-0808">Transferase</keyword>
<organism evidence="8 9">
    <name type="scientific">Solanum verrucosum</name>
    <dbReference type="NCBI Taxonomy" id="315347"/>
    <lineage>
        <taxon>Eukaryota</taxon>
        <taxon>Viridiplantae</taxon>
        <taxon>Streptophyta</taxon>
        <taxon>Embryophyta</taxon>
        <taxon>Tracheophyta</taxon>
        <taxon>Spermatophyta</taxon>
        <taxon>Magnoliopsida</taxon>
        <taxon>eudicotyledons</taxon>
        <taxon>Gunneridae</taxon>
        <taxon>Pentapetalae</taxon>
        <taxon>asterids</taxon>
        <taxon>lamiids</taxon>
        <taxon>Solanales</taxon>
        <taxon>Solanaceae</taxon>
        <taxon>Solanoideae</taxon>
        <taxon>Solaneae</taxon>
        <taxon>Solanum</taxon>
    </lineage>
</organism>
<keyword evidence="9" id="KW-1185">Reference proteome</keyword>
<keyword evidence="2" id="KW-0548">Nucleotidyltransferase</keyword>